<comment type="caution">
    <text evidence="1">The sequence shown here is derived from an EMBL/GenBank/DDBJ whole genome shotgun (WGS) entry which is preliminary data.</text>
</comment>
<proteinExistence type="predicted"/>
<reference evidence="1 2" key="1">
    <citation type="submission" date="2020-03" db="EMBL/GenBank/DDBJ databases">
        <title>Soil Listeria distribution.</title>
        <authorList>
            <person name="Liao J."/>
            <person name="Wiedmann M."/>
        </authorList>
    </citation>
    <scope>NUCLEOTIDE SEQUENCE [LARGE SCALE GENOMIC DNA]</scope>
    <source>
        <strain evidence="1 2">FSL L7-0054</strain>
    </source>
</reference>
<dbReference type="Proteomes" id="UP000585696">
    <property type="component" value="Unassembled WGS sequence"/>
</dbReference>
<organism evidence="1 2">
    <name type="scientific">Listeria booriae</name>
    <dbReference type="NCBI Taxonomy" id="1552123"/>
    <lineage>
        <taxon>Bacteria</taxon>
        <taxon>Bacillati</taxon>
        <taxon>Bacillota</taxon>
        <taxon>Bacilli</taxon>
        <taxon>Bacillales</taxon>
        <taxon>Listeriaceae</taxon>
        <taxon>Listeria</taxon>
    </lineage>
</organism>
<gene>
    <name evidence="1" type="ORF">HCB69_15305</name>
</gene>
<dbReference type="AlphaFoldDB" id="A0A842FYZ5"/>
<evidence type="ECO:0000313" key="1">
    <source>
        <dbReference type="EMBL" id="MBC2285740.1"/>
    </source>
</evidence>
<protein>
    <recommendedName>
        <fullName evidence="3">Phage gp6-like head-tail connector protein</fullName>
    </recommendedName>
</protein>
<evidence type="ECO:0000313" key="2">
    <source>
        <dbReference type="Proteomes" id="UP000585696"/>
    </source>
</evidence>
<evidence type="ECO:0008006" key="3">
    <source>
        <dbReference type="Google" id="ProtNLM"/>
    </source>
</evidence>
<dbReference type="EMBL" id="JAARZS010000057">
    <property type="protein sequence ID" value="MBC2285740.1"/>
    <property type="molecule type" value="Genomic_DNA"/>
</dbReference>
<sequence>MGEEKFDLTEEVKGECSITWDDPRLESQIKGAMAYVRSKVGNSVSFDDYGLAVTLLANRVRYQRNGATAFFETDFRSDILTLQLELGKRGGN</sequence>
<name>A0A842FYZ5_9LIST</name>
<accession>A0A842FYZ5</accession>